<dbReference type="EMBL" id="CADCTW010000051">
    <property type="protein sequence ID" value="CAA9306777.1"/>
    <property type="molecule type" value="Genomic_DNA"/>
</dbReference>
<protein>
    <submittedName>
        <fullName evidence="1">Uncharacterized protein</fullName>
    </submittedName>
</protein>
<name>A0A6J4KIB9_9BACT</name>
<feature type="non-terminal residue" evidence="1">
    <location>
        <position position="40"/>
    </location>
</feature>
<organism evidence="1">
    <name type="scientific">uncultured Gemmatimonadota bacterium</name>
    <dbReference type="NCBI Taxonomy" id="203437"/>
    <lineage>
        <taxon>Bacteria</taxon>
        <taxon>Pseudomonadati</taxon>
        <taxon>Gemmatimonadota</taxon>
        <taxon>environmental samples</taxon>
    </lineage>
</organism>
<gene>
    <name evidence="1" type="ORF">AVDCRST_MAG68-1069</name>
</gene>
<proteinExistence type="predicted"/>
<evidence type="ECO:0000313" key="1">
    <source>
        <dbReference type="EMBL" id="CAA9306777.1"/>
    </source>
</evidence>
<dbReference type="AlphaFoldDB" id="A0A6J4KIB9"/>
<feature type="non-terminal residue" evidence="1">
    <location>
        <position position="1"/>
    </location>
</feature>
<reference evidence="1" key="1">
    <citation type="submission" date="2020-02" db="EMBL/GenBank/DDBJ databases">
        <authorList>
            <person name="Meier V. D."/>
        </authorList>
    </citation>
    <scope>NUCLEOTIDE SEQUENCE</scope>
    <source>
        <strain evidence="1">AVDCRST_MAG68</strain>
    </source>
</reference>
<sequence>CEPASAGFPWLQRGIHPHAAAPALDPFSRKLFSVPSVSLC</sequence>
<accession>A0A6J4KIB9</accession>